<sequence length="753" mass="84159">MEKGLFSPKGQDPRASSNIVVVILSKLSDYAEHVKVCKDSSVSAIKAQIHGSWGIPPDQQHLTFEGRLLADKEVLESIGIGNESELHLTLTSQKTNSTDDSIIVSIVGLDDSRSVLTVPRTVSVAHLKEKYKSEREKAQFYTEIDLTHMDVLLEDHLTLAEYKIGYQTISTIFAAFRCVKEPSSRSDRTVSAIITGISKSIPLSQNQSSNQAVRIFFEDLSFSTTIVVNVDAPLADLKQIYLKCLRSNETCARIGRWKATSSAEDAKLRISSLQPNSFSLMHNKQVVDERKRVGGLVEYGTPTLSVHLNTMQNKCLQHLMETARRFAAHRNDAPLLNAMKHASSTLTDSSKVAQSRIYHFHQLKSLQTEQTSEDMKKATNYTSEILQKKPSGTLGSDPLIVAHVLAALCRQNQEDILFYDSSKGMHLLESSASINDLLVAGRSMVLRLASLKGLFGVSEAQSETEEFHKMVEMQAALQTGVSHPLLEDIKLRLARCLEVEASRIVVANIFKGSVCVEYTVNDLTLRERHAILQQDTNGRLQREFREYLELKIHPLMFRPAFDLAMFDPLGNKSFVREGQSFQVGPSGFQKMYKQPQGWTRFGLKVRTEDPQGDRWLHPFQDPGNWWRAFHGTSNAGRYMAGVDRQDPTQMADAAMDAAAHIYTGGFHTAHQAAYGPGVYCSPDPAWLARSRHVAIVGLNIQGHSQPKQFKCMLQVAVLPGSDTLETRNVYSDYIWCVKQPDHIRPYGILVKEA</sequence>
<dbReference type="OrthoDB" id="428577at2759"/>
<name>A0A9N8HDK2_9STRA</name>
<dbReference type="CDD" id="cd17039">
    <property type="entry name" value="Ubl_ubiquitin_like"/>
    <property type="match status" value="1"/>
</dbReference>
<dbReference type="Pfam" id="PF00240">
    <property type="entry name" value="ubiquitin"/>
    <property type="match status" value="1"/>
</dbReference>
<evidence type="ECO:0000259" key="1">
    <source>
        <dbReference type="PROSITE" id="PS50053"/>
    </source>
</evidence>
<keyword evidence="3" id="KW-1185">Reference proteome</keyword>
<proteinExistence type="predicted"/>
<dbReference type="InterPro" id="IPR029071">
    <property type="entry name" value="Ubiquitin-like_domsf"/>
</dbReference>
<feature type="domain" description="Ubiquitin-like" evidence="1">
    <location>
        <begin position="20"/>
        <end position="95"/>
    </location>
</feature>
<gene>
    <name evidence="2" type="ORF">SEMRO_431_G141500.1</name>
</gene>
<reference evidence="2" key="1">
    <citation type="submission" date="2020-06" db="EMBL/GenBank/DDBJ databases">
        <authorList>
            <consortium name="Plant Systems Biology data submission"/>
        </authorList>
    </citation>
    <scope>NUCLEOTIDE SEQUENCE</scope>
    <source>
        <strain evidence="2">D6</strain>
    </source>
</reference>
<comment type="caution">
    <text evidence="2">The sequence shown here is derived from an EMBL/GenBank/DDBJ whole genome shotgun (WGS) entry which is preliminary data.</text>
</comment>
<dbReference type="AlphaFoldDB" id="A0A9N8HDK2"/>
<accession>A0A9N8HDK2</accession>
<dbReference type="PANTHER" id="PTHR36649">
    <property type="entry name" value="UBIQUITIN-LIKE DOMAIN-CONTAINING PROTEIN"/>
    <property type="match status" value="1"/>
</dbReference>
<dbReference type="SUPFAM" id="SSF54236">
    <property type="entry name" value="Ubiquitin-like"/>
    <property type="match status" value="2"/>
</dbReference>
<evidence type="ECO:0000313" key="2">
    <source>
        <dbReference type="EMBL" id="CAB9510326.1"/>
    </source>
</evidence>
<dbReference type="InterPro" id="IPR000626">
    <property type="entry name" value="Ubiquitin-like_dom"/>
</dbReference>
<evidence type="ECO:0000313" key="3">
    <source>
        <dbReference type="Proteomes" id="UP001153069"/>
    </source>
</evidence>
<protein>
    <recommendedName>
        <fullName evidence="1">Ubiquitin-like domain-containing protein</fullName>
    </recommendedName>
</protein>
<dbReference type="PANTHER" id="PTHR36649:SF28">
    <property type="entry name" value="UBIQUITIN-LIKE DOMAIN-CONTAINING PROTEIN"/>
    <property type="match status" value="1"/>
</dbReference>
<dbReference type="Gene3D" id="3.10.20.90">
    <property type="entry name" value="Phosphatidylinositol 3-kinase Catalytic Subunit, Chain A, domain 1"/>
    <property type="match status" value="1"/>
</dbReference>
<dbReference type="SMART" id="SM00213">
    <property type="entry name" value="UBQ"/>
    <property type="match status" value="2"/>
</dbReference>
<dbReference type="PROSITE" id="PS50053">
    <property type="entry name" value="UBIQUITIN_2"/>
    <property type="match status" value="1"/>
</dbReference>
<dbReference type="EMBL" id="CAICTM010000430">
    <property type="protein sequence ID" value="CAB9510326.1"/>
    <property type="molecule type" value="Genomic_DNA"/>
</dbReference>
<organism evidence="2 3">
    <name type="scientific">Seminavis robusta</name>
    <dbReference type="NCBI Taxonomy" id="568900"/>
    <lineage>
        <taxon>Eukaryota</taxon>
        <taxon>Sar</taxon>
        <taxon>Stramenopiles</taxon>
        <taxon>Ochrophyta</taxon>
        <taxon>Bacillariophyta</taxon>
        <taxon>Bacillariophyceae</taxon>
        <taxon>Bacillariophycidae</taxon>
        <taxon>Naviculales</taxon>
        <taxon>Naviculaceae</taxon>
        <taxon>Seminavis</taxon>
    </lineage>
</organism>
<dbReference type="Proteomes" id="UP001153069">
    <property type="component" value="Unassembled WGS sequence"/>
</dbReference>